<keyword evidence="3" id="KW-1185">Reference proteome</keyword>
<reference evidence="3" key="2">
    <citation type="submission" date="2015-01" db="EMBL/GenBank/DDBJ databases">
        <title>Evolutionary Origins and Diversification of the Mycorrhizal Mutualists.</title>
        <authorList>
            <consortium name="DOE Joint Genome Institute"/>
            <consortium name="Mycorrhizal Genomics Consortium"/>
            <person name="Kohler A."/>
            <person name="Kuo A."/>
            <person name="Nagy L.G."/>
            <person name="Floudas D."/>
            <person name="Copeland A."/>
            <person name="Barry K.W."/>
            <person name="Cichocki N."/>
            <person name="Veneault-Fourrey C."/>
            <person name="LaButti K."/>
            <person name="Lindquist E.A."/>
            <person name="Lipzen A."/>
            <person name="Lundell T."/>
            <person name="Morin E."/>
            <person name="Murat C."/>
            <person name="Riley R."/>
            <person name="Ohm R."/>
            <person name="Sun H."/>
            <person name="Tunlid A."/>
            <person name="Henrissat B."/>
            <person name="Grigoriev I.V."/>
            <person name="Hibbett D.S."/>
            <person name="Martin F."/>
        </authorList>
    </citation>
    <scope>NUCLEOTIDE SEQUENCE [LARGE SCALE GENOMIC DNA]</scope>
    <source>
        <strain evidence="3">LaAM-08-1</strain>
    </source>
</reference>
<dbReference type="InterPro" id="IPR056004">
    <property type="entry name" value="DUF7582"/>
</dbReference>
<evidence type="ECO:0000259" key="1">
    <source>
        <dbReference type="Pfam" id="PF24483"/>
    </source>
</evidence>
<evidence type="ECO:0000313" key="2">
    <source>
        <dbReference type="EMBL" id="KIJ95787.1"/>
    </source>
</evidence>
<dbReference type="STRING" id="1095629.A0A0C9XI00"/>
<reference evidence="2 3" key="1">
    <citation type="submission" date="2014-04" db="EMBL/GenBank/DDBJ databases">
        <authorList>
            <consortium name="DOE Joint Genome Institute"/>
            <person name="Kuo A."/>
            <person name="Kohler A."/>
            <person name="Nagy L.G."/>
            <person name="Floudas D."/>
            <person name="Copeland A."/>
            <person name="Barry K.W."/>
            <person name="Cichocki N."/>
            <person name="Veneault-Fourrey C."/>
            <person name="LaButti K."/>
            <person name="Lindquist E.A."/>
            <person name="Lipzen A."/>
            <person name="Lundell T."/>
            <person name="Morin E."/>
            <person name="Murat C."/>
            <person name="Sun H."/>
            <person name="Tunlid A."/>
            <person name="Henrissat B."/>
            <person name="Grigoriev I.V."/>
            <person name="Hibbett D.S."/>
            <person name="Martin F."/>
            <person name="Nordberg H.P."/>
            <person name="Cantor M.N."/>
            <person name="Hua S.X."/>
        </authorList>
    </citation>
    <scope>NUCLEOTIDE SEQUENCE [LARGE SCALE GENOMIC DNA]</scope>
    <source>
        <strain evidence="2 3">LaAM-08-1</strain>
    </source>
</reference>
<dbReference type="HOGENOM" id="CLU_084521_0_0_1"/>
<feature type="domain" description="DUF7582" evidence="1">
    <location>
        <begin position="30"/>
        <end position="219"/>
    </location>
</feature>
<accession>A0A0C9XI00</accession>
<name>A0A0C9XI00_9AGAR</name>
<dbReference type="AlphaFoldDB" id="A0A0C9XI00"/>
<proteinExistence type="predicted"/>
<dbReference type="Pfam" id="PF24483">
    <property type="entry name" value="DUF7582"/>
    <property type="match status" value="1"/>
</dbReference>
<dbReference type="EMBL" id="KN838743">
    <property type="protein sequence ID" value="KIJ95787.1"/>
    <property type="molecule type" value="Genomic_DNA"/>
</dbReference>
<gene>
    <name evidence="2" type="ORF">K443DRAFT_108268</name>
</gene>
<evidence type="ECO:0000313" key="3">
    <source>
        <dbReference type="Proteomes" id="UP000054477"/>
    </source>
</evidence>
<protein>
    <recommendedName>
        <fullName evidence="1">DUF7582 domain-containing protein</fullName>
    </recommendedName>
</protein>
<organism evidence="2 3">
    <name type="scientific">Laccaria amethystina LaAM-08-1</name>
    <dbReference type="NCBI Taxonomy" id="1095629"/>
    <lineage>
        <taxon>Eukaryota</taxon>
        <taxon>Fungi</taxon>
        <taxon>Dikarya</taxon>
        <taxon>Basidiomycota</taxon>
        <taxon>Agaricomycotina</taxon>
        <taxon>Agaricomycetes</taxon>
        <taxon>Agaricomycetidae</taxon>
        <taxon>Agaricales</taxon>
        <taxon>Agaricineae</taxon>
        <taxon>Hydnangiaceae</taxon>
        <taxon>Laccaria</taxon>
    </lineage>
</organism>
<dbReference type="OrthoDB" id="3348320at2759"/>
<sequence length="224" mass="24007">MGNCFSGNKSDTGSLRDLFHRPGEVQPNLTAKEITAALEVVAKELQKRKQSVTIVAVGGAINTVLLKTRASTADVDFFGVDKRLPSGLTDAFKAAVKTVGINEGWLNNHTALFIDNDRINSLFAEAVNDNTIIFKKAGLTVLAAPWRYCLVAKLDKAGKSGAKAYDIDDAAAYLHELVKKTSGSVTKAKLRMWAKEFNISLSEGPVGKLATTYQAKYGTAGVIG</sequence>
<dbReference type="Proteomes" id="UP000054477">
    <property type="component" value="Unassembled WGS sequence"/>
</dbReference>